<dbReference type="Pfam" id="PF04629">
    <property type="entry name" value="ICA69"/>
    <property type="match status" value="1"/>
</dbReference>
<dbReference type="PANTHER" id="PTHR10164">
    <property type="entry name" value="ISLET CELL AUTOANTIGEN 1"/>
    <property type="match status" value="1"/>
</dbReference>
<dbReference type="CTD" id="130026"/>
<dbReference type="InterPro" id="IPR024114">
    <property type="entry name" value="Islet_autoAg_Ica1/Ica1-like"/>
</dbReference>
<evidence type="ECO:0000313" key="4">
    <source>
        <dbReference type="RefSeq" id="XP_021119274.1"/>
    </source>
</evidence>
<gene>
    <name evidence="4" type="primary">Ica1l</name>
</gene>
<evidence type="ECO:0000313" key="3">
    <source>
        <dbReference type="Proteomes" id="UP000694906"/>
    </source>
</evidence>
<accession>A0AAX6TCI7</accession>
<name>A0AAX6TCI7_HETGA</name>
<dbReference type="Gene3D" id="1.20.1270.60">
    <property type="entry name" value="Arfaptin homology (AH) domain/BAR domain"/>
    <property type="match status" value="1"/>
</dbReference>
<dbReference type="PANTHER" id="PTHR10164:SF5">
    <property type="entry name" value="ISLET CELL AUTOANTIGEN 1-LIKE PROTEIN"/>
    <property type="match status" value="1"/>
</dbReference>
<sequence length="412" mass="46392">MDSFGQPRPEDSQSVVSRMQKKYWKTKQVFIKATGKKEDEHVVASDAELDAKLEVFHTIQETCSELLKIVEKYQLRLNVISEEENELGLFLKFQAEWDASQAGKMMDATGKTLCSSAKQRLALCTPLSRLKQEVTTFSQRAVSDTLMTINQMEQARTEYRGALLWMKDVSQELDPDTLKQMEKFRKRTLLGFWEKTARMMSQIQEACIGFHPYDFVALKQLQDTPRKLTEDNKEKIEGTFLMENLNKVLLSEEEANFKDEPAVVKDLSVESLEGEDFEKEFSFLNSLLSPGSSSTSEFAQEFQTSCGSPTASLIFQEASVGSEPLAHSSQFLPSQLFDLGLHTAGAFNSWIPQKGSEHTDNLPVPLKSPKKLTKSPNSGNQDMSAWFNLFADLDPLSNPDAIGHSDDELLNA</sequence>
<dbReference type="Proteomes" id="UP000694906">
    <property type="component" value="Unplaced"/>
</dbReference>
<dbReference type="PROSITE" id="PS50870">
    <property type="entry name" value="AH"/>
    <property type="match status" value="1"/>
</dbReference>
<dbReference type="GeneID" id="101701378"/>
<dbReference type="InterPro" id="IPR006723">
    <property type="entry name" value="Islet_autoAg_Ica1_C"/>
</dbReference>
<dbReference type="RefSeq" id="XP_021119274.1">
    <property type="nucleotide sequence ID" value="XM_021263615.1"/>
</dbReference>
<dbReference type="InterPro" id="IPR010504">
    <property type="entry name" value="AH_dom"/>
</dbReference>
<reference evidence="4" key="1">
    <citation type="submission" date="2025-08" db="UniProtKB">
        <authorList>
            <consortium name="RefSeq"/>
        </authorList>
    </citation>
    <scope>IDENTIFICATION</scope>
</reference>
<evidence type="ECO:0000259" key="2">
    <source>
        <dbReference type="PROSITE" id="PS50870"/>
    </source>
</evidence>
<evidence type="ECO:0000256" key="1">
    <source>
        <dbReference type="SAM" id="MobiDB-lite"/>
    </source>
</evidence>
<dbReference type="SUPFAM" id="SSF103657">
    <property type="entry name" value="BAR/IMD domain-like"/>
    <property type="match status" value="1"/>
</dbReference>
<dbReference type="SMART" id="SM01237">
    <property type="entry name" value="ICA69"/>
    <property type="match status" value="1"/>
</dbReference>
<dbReference type="SMART" id="SM01015">
    <property type="entry name" value="Arfaptin"/>
    <property type="match status" value="1"/>
</dbReference>
<dbReference type="Pfam" id="PF06456">
    <property type="entry name" value="Arfaptin"/>
    <property type="match status" value="1"/>
</dbReference>
<organism evidence="3 4">
    <name type="scientific">Heterocephalus glaber</name>
    <name type="common">Naked mole rat</name>
    <dbReference type="NCBI Taxonomy" id="10181"/>
    <lineage>
        <taxon>Eukaryota</taxon>
        <taxon>Metazoa</taxon>
        <taxon>Chordata</taxon>
        <taxon>Craniata</taxon>
        <taxon>Vertebrata</taxon>
        <taxon>Euteleostomi</taxon>
        <taxon>Mammalia</taxon>
        <taxon>Eutheria</taxon>
        <taxon>Euarchontoglires</taxon>
        <taxon>Glires</taxon>
        <taxon>Rodentia</taxon>
        <taxon>Hystricomorpha</taxon>
        <taxon>Bathyergidae</taxon>
        <taxon>Heterocephalus</taxon>
    </lineage>
</organism>
<feature type="region of interest" description="Disordered" evidence="1">
    <location>
        <begin position="352"/>
        <end position="379"/>
    </location>
</feature>
<dbReference type="GO" id="GO:0019904">
    <property type="term" value="F:protein domain specific binding"/>
    <property type="evidence" value="ECO:0007669"/>
    <property type="project" value="InterPro"/>
</dbReference>
<dbReference type="GO" id="GO:0051049">
    <property type="term" value="P:regulation of transport"/>
    <property type="evidence" value="ECO:0007669"/>
    <property type="project" value="TreeGrafter"/>
</dbReference>
<dbReference type="InterPro" id="IPR027267">
    <property type="entry name" value="AH/BAR_dom_sf"/>
</dbReference>
<proteinExistence type="predicted"/>
<protein>
    <submittedName>
        <fullName evidence="4">Islet cell autoantigen 1-like protein isoform X4</fullName>
    </submittedName>
</protein>
<feature type="domain" description="AH" evidence="2">
    <location>
        <begin position="44"/>
        <end position="199"/>
    </location>
</feature>
<dbReference type="AlphaFoldDB" id="A0AAX6TCI7"/>
<keyword evidence="3" id="KW-1185">Reference proteome</keyword>
<dbReference type="GO" id="GO:0005794">
    <property type="term" value="C:Golgi apparatus"/>
    <property type="evidence" value="ECO:0007669"/>
    <property type="project" value="TreeGrafter"/>
</dbReference>